<accession>A0A7T5R0L5</accession>
<gene>
    <name evidence="1" type="ORF">HYS17_07170</name>
</gene>
<evidence type="ECO:0008006" key="3">
    <source>
        <dbReference type="Google" id="ProtNLM"/>
    </source>
</evidence>
<dbReference type="InterPro" id="IPR042173">
    <property type="entry name" value="RNase_J_2"/>
</dbReference>
<dbReference type="AlphaFoldDB" id="A0A7T5R0L5"/>
<dbReference type="SUPFAM" id="SSF56281">
    <property type="entry name" value="Metallo-hydrolase/oxidoreductase"/>
    <property type="match status" value="1"/>
</dbReference>
<dbReference type="InterPro" id="IPR036866">
    <property type="entry name" value="RibonucZ/Hydroxyglut_hydro"/>
</dbReference>
<name>A0A7T5R0L5_9BACT</name>
<evidence type="ECO:0000313" key="2">
    <source>
        <dbReference type="Proteomes" id="UP000595362"/>
    </source>
</evidence>
<reference evidence="1 2" key="1">
    <citation type="submission" date="2020-07" db="EMBL/GenBank/DDBJ databases">
        <title>Huge and variable diversity of episymbiotic CPR bacteria and DPANN archaea in groundwater ecosystems.</title>
        <authorList>
            <person name="He C.Y."/>
            <person name="Keren R."/>
            <person name="Whittaker M."/>
            <person name="Farag I.F."/>
            <person name="Doudna J."/>
            <person name="Cate J.H.D."/>
            <person name="Banfield J.F."/>
        </authorList>
    </citation>
    <scope>NUCLEOTIDE SEQUENCE [LARGE SCALE GENOMIC DNA]</scope>
    <source>
        <strain evidence="1">NC_groundwater_70_Ag_B-0.1um_54_66</strain>
    </source>
</reference>
<proteinExistence type="predicted"/>
<dbReference type="Gene3D" id="3.40.50.10710">
    <property type="entry name" value="Metallo-hydrolase/oxidoreductase"/>
    <property type="match status" value="1"/>
</dbReference>
<dbReference type="EMBL" id="CP066681">
    <property type="protein sequence ID" value="QQG35330.1"/>
    <property type="molecule type" value="Genomic_DNA"/>
</dbReference>
<dbReference type="Proteomes" id="UP000595362">
    <property type="component" value="Chromosome"/>
</dbReference>
<organism evidence="1 2">
    <name type="scientific">Micavibrio aeruginosavorus</name>
    <dbReference type="NCBI Taxonomy" id="349221"/>
    <lineage>
        <taxon>Bacteria</taxon>
        <taxon>Pseudomonadati</taxon>
        <taxon>Bdellovibrionota</taxon>
        <taxon>Bdellovibrionia</taxon>
        <taxon>Bdellovibrionales</taxon>
        <taxon>Pseudobdellovibrionaceae</taxon>
        <taxon>Micavibrio</taxon>
    </lineage>
</organism>
<protein>
    <recommendedName>
        <fullName evidence="3">Metallo-beta-lactamase domain-containing protein</fullName>
    </recommendedName>
</protein>
<evidence type="ECO:0000313" key="1">
    <source>
        <dbReference type="EMBL" id="QQG35330.1"/>
    </source>
</evidence>
<sequence length="1116" mass="124410">MGWTGSDILRRLGLAGHSGKGSAKEPVVLSGAASDRDSGLIVSLKSSVSFNERGQPADIAVRYWRHLPFGDSKDQNLIRIQMQPVPGKRGEVELSQIWVQAHQVFSRERGDNPDDPDMRKKINRVMEAVNRVNGHLREKGAVEDAARIMADCYLEEVTGEELVIRGLDADKGGFGFMLSSRFMKNGVSGYANPTCFSHVDVADLKSVLGFRLNTFEASKNFSSSRVVSSTDPQSGVGYEAGVRLKDGAGKVTMEMFLHPEDVPPGVDPKSLPDLLKLEFTRSGTESFTLTSARFLGQKIDVTDTATVLNLIGFAQSANRDFADWKYPQFMDYIYKHNLSDLVTPFSAPPSLEETGGELLYGSLHGCGFEKKIEQFGDQIGIAGLALSRGTRKDGSISTVGVAIDFPFASGGPDSNFDGAVPDYLQYWQDIKAFLITHDHYDHKGGFAYYAQKGLMKEKTVYATDRVKYFMEKDLDAMQVPRSLRPKIEVVKGTGAIPVCDEGGNTRMWVQYCENAIKHSALCTPYIVTGCYNDDHYKGSVLVYGDSRGLEEKGKAFFAKGTRALPEQAVRHGKTVSAEKVDRDIFVAMHDVTAITYDGVSPEPAEVEAVQGVVFDWFKDKGVIQAPISTNNAEYTIALSLAHKTQRNVTSVGGNAEARVASMNLFGVMPDLDLRTVRIDPLEERKKKKKDRIIPQDLLDDYFEYLADSELERAAGEDDEAYEKRLAALHEKNISDYVERLRPDERDHESNVRLYIYESLQKYGAVVFENDVNGYLMWRAVMERREKASLRATRTSAMAKGFRADPSALMILVTGTQGNSEEKQSTLQKLINFYSLLDADESVRPTGFKIDLDQYVAVVTQPAIVGNEESQERMIQELVRARNITVVGAYVNGFKIYNPKEYREKIISDLTKRGWRYDVDAHGSIRVYDHPIHVHGHGFKRDLVKMARDIPATLHEAHHIPSYDAYDIFRATMAENNLPHSGIRPDDFKFMKIDAAASTRDEQFKCVAQVNPSYILVRRLLKFGQSYGGIVEWMRTTLLRREGGNREDGLAARTTAGGIYSQTMAKQDWELASNPGKRESVRHRKLGPSHMAVSVAARPRSRSMFSAAVQGSDMEVA</sequence>
<dbReference type="Gene3D" id="3.60.15.10">
    <property type="entry name" value="Ribonuclease Z/Hydroxyacylglutathione hydrolase-like"/>
    <property type="match status" value="1"/>
</dbReference>